<gene>
    <name evidence="3" type="ORF">CDG68_08325</name>
</gene>
<dbReference type="PANTHER" id="PTHR43476:SF3">
    <property type="entry name" value="FAD-BINDING MONOOXYGENASE"/>
    <property type="match status" value="1"/>
</dbReference>
<protein>
    <submittedName>
        <fullName evidence="3">Bifunctional 3-(3-hydroxy-phenyl)propionate/3-hydroxycinnamic acid hydroxylase</fullName>
    </submittedName>
</protein>
<dbReference type="Gene3D" id="3.40.30.120">
    <property type="match status" value="1"/>
</dbReference>
<name>A0A3G2T0I2_9GAMM</name>
<evidence type="ECO:0000256" key="1">
    <source>
        <dbReference type="ARBA" id="ARBA00023002"/>
    </source>
</evidence>
<dbReference type="NCBIfam" id="NF004829">
    <property type="entry name" value="PRK06183.1-3"/>
    <property type="match status" value="1"/>
</dbReference>
<evidence type="ECO:0000313" key="4">
    <source>
        <dbReference type="Proteomes" id="UP000279962"/>
    </source>
</evidence>
<dbReference type="Gene3D" id="3.30.9.10">
    <property type="entry name" value="D-Amino Acid Oxidase, subunit A, domain 2"/>
    <property type="match status" value="1"/>
</dbReference>
<dbReference type="SUPFAM" id="SSF51905">
    <property type="entry name" value="FAD/NAD(P)-binding domain"/>
    <property type="match status" value="1"/>
</dbReference>
<dbReference type="InterPro" id="IPR036188">
    <property type="entry name" value="FAD/NAD-bd_sf"/>
</dbReference>
<dbReference type="Pfam" id="PF01494">
    <property type="entry name" value="FAD_binding_3"/>
    <property type="match status" value="1"/>
</dbReference>
<dbReference type="RefSeq" id="WP_087553324.1">
    <property type="nucleotide sequence ID" value="NZ_CP033133.1"/>
</dbReference>
<reference evidence="3 4" key="1">
    <citation type="submission" date="2018-10" db="EMBL/GenBank/DDBJ databases">
        <title>The complete genome of Acinetobacter wuhouensis strain WCHAW010062.</title>
        <authorList>
            <person name="Hu Y."/>
            <person name="Long H."/>
            <person name="Feng Y."/>
            <person name="Zong Z."/>
        </authorList>
    </citation>
    <scope>NUCLEOTIDE SEQUENCE [LARGE SCALE GENOMIC DNA]</scope>
    <source>
        <strain evidence="3 4">WCHAW010062</strain>
    </source>
</reference>
<dbReference type="PANTHER" id="PTHR43476">
    <property type="entry name" value="3-(3-HYDROXY-PHENYL)PROPIONATE/3-HYDROXYCINNAMIC ACID HYDROXYLASE"/>
    <property type="match status" value="1"/>
</dbReference>
<keyword evidence="1" id="KW-0560">Oxidoreductase</keyword>
<dbReference type="EMBL" id="CP033133">
    <property type="protein sequence ID" value="AYO53638.1"/>
    <property type="molecule type" value="Genomic_DNA"/>
</dbReference>
<feature type="domain" description="FAD-binding" evidence="2">
    <location>
        <begin position="7"/>
        <end position="343"/>
    </location>
</feature>
<dbReference type="InterPro" id="IPR002938">
    <property type="entry name" value="FAD-bd"/>
</dbReference>
<accession>A0A3G2T0I2</accession>
<evidence type="ECO:0000259" key="2">
    <source>
        <dbReference type="Pfam" id="PF01494"/>
    </source>
</evidence>
<evidence type="ECO:0000313" key="3">
    <source>
        <dbReference type="EMBL" id="AYO53638.1"/>
    </source>
</evidence>
<proteinExistence type="predicted"/>
<organism evidence="3 4">
    <name type="scientific">Acinetobacter wuhouensis</name>
    <dbReference type="NCBI Taxonomy" id="1879050"/>
    <lineage>
        <taxon>Bacteria</taxon>
        <taxon>Pseudomonadati</taxon>
        <taxon>Pseudomonadota</taxon>
        <taxon>Gammaproteobacteria</taxon>
        <taxon>Moraxellales</taxon>
        <taxon>Moraxellaceae</taxon>
        <taxon>Acinetobacter</taxon>
    </lineage>
</organism>
<dbReference type="InterPro" id="IPR050631">
    <property type="entry name" value="PheA/TfdB_FAD_monoxygenase"/>
</dbReference>
<dbReference type="PRINTS" id="PR00420">
    <property type="entry name" value="RNGMNOXGNASE"/>
</dbReference>
<dbReference type="Gene3D" id="3.50.50.60">
    <property type="entry name" value="FAD/NAD(P)-binding domain"/>
    <property type="match status" value="1"/>
</dbReference>
<sequence>MDSMQYDADVAIIGYGPTGVAAANILGKHGIKTVIFEKDKDLYSRARAVTVSDWTMRCFQSIGLDDAIAKDMDETAGLRWIKYDGTEILRMGFPPSILGKHPTSYAIYQPKMEQTLRQGAERYKESCQIFFGTKVDAIAQKDEAVELTVTDQDQATRKVRVKYALGCDGGSSRTRESLGIALIGDTVDTRWVVIDAKVKRWWKNRNLLTFWSDQKRPVVDIALSLGNHRWEIPLESHETEQDFQTNEQIWPLLNSMGVTDKEVELYQHAFYKHHVRRAEKWRDGRVFLLGDAAHMMPPWAGAGMQSGIRDSFNLCWKLVEVLNGRMPESILDSYEVERAPNVEFYTQVAIQLGRIIKQQVSEEEMAAIAPQLSAEPPVLKLPVIETGWVQSSENTAVGKILPQPRVTDSRGKLSYLDDITQDQFFVLGNQVDPKTLMSAEQITQWDELNAQYFTLLDAADDGKGFDDIVDINGSLIEWMNQHQTQVVIVRPDKFIAAAGENLNRPAFN</sequence>
<dbReference type="Proteomes" id="UP000279962">
    <property type="component" value="Chromosome"/>
</dbReference>
<dbReference type="GO" id="GO:0016491">
    <property type="term" value="F:oxidoreductase activity"/>
    <property type="evidence" value="ECO:0007669"/>
    <property type="project" value="UniProtKB-KW"/>
</dbReference>
<dbReference type="GO" id="GO:0071949">
    <property type="term" value="F:FAD binding"/>
    <property type="evidence" value="ECO:0007669"/>
    <property type="project" value="InterPro"/>
</dbReference>
<dbReference type="AlphaFoldDB" id="A0A3G2T0I2"/>